<evidence type="ECO:0000256" key="7">
    <source>
        <dbReference type="ARBA" id="ARBA00022898"/>
    </source>
</evidence>
<name>A0ABW2CE06_9ACTN</name>
<keyword evidence="7 8" id="KW-0663">Pyridoxal phosphate</keyword>
<dbReference type="PIRSF" id="PIRSF000521">
    <property type="entry name" value="Transaminase_4ab_Lys_Orn"/>
    <property type="match status" value="1"/>
</dbReference>
<evidence type="ECO:0000256" key="2">
    <source>
        <dbReference type="ARBA" id="ARBA00008954"/>
    </source>
</evidence>
<dbReference type="SUPFAM" id="SSF53383">
    <property type="entry name" value="PLP-dependent transferases"/>
    <property type="match status" value="1"/>
</dbReference>
<accession>A0ABW2CE06</accession>
<dbReference type="Proteomes" id="UP001596380">
    <property type="component" value="Unassembled WGS sequence"/>
</dbReference>
<comment type="cofactor">
    <cofactor evidence="1">
        <name>pyridoxal 5'-phosphate</name>
        <dbReference type="ChEBI" id="CHEBI:597326"/>
    </cofactor>
</comment>
<comment type="similarity">
    <text evidence="2 8">Belongs to the class-III pyridoxal-phosphate-dependent aminotransferase family.</text>
</comment>
<dbReference type="InterPro" id="IPR015422">
    <property type="entry name" value="PyrdxlP-dep_Trfase_small"/>
</dbReference>
<evidence type="ECO:0000256" key="6">
    <source>
        <dbReference type="ARBA" id="ARBA00022679"/>
    </source>
</evidence>
<keyword evidence="10" id="KW-1185">Reference proteome</keyword>
<reference evidence="10" key="1">
    <citation type="journal article" date="2019" name="Int. J. Syst. Evol. Microbiol.">
        <title>The Global Catalogue of Microorganisms (GCM) 10K type strain sequencing project: providing services to taxonomists for standard genome sequencing and annotation.</title>
        <authorList>
            <consortium name="The Broad Institute Genomics Platform"/>
            <consortium name="The Broad Institute Genome Sequencing Center for Infectious Disease"/>
            <person name="Wu L."/>
            <person name="Ma J."/>
        </authorList>
    </citation>
    <scope>NUCLEOTIDE SEQUENCE [LARGE SCALE GENOMIC DNA]</scope>
    <source>
        <strain evidence="10">JCM 3369</strain>
    </source>
</reference>
<sequence length="442" mass="47118">MDDEGLIERHRKQFPSWMSTFYERPLVPTRGSGNILTDASGESYLDFYSAVSANILGYDVPEIWEAVREQLRSGIVHLSPFYVSRRRVELAERLAELSGIPDAVVSFTVSGSEAVDLALFLATLYRRSSHVLALRHGFHGTTFGAMAVTGDRRWVGMGLSPFQVGYARGGYDRHHGPSAGLDDAAYVRACAQDLAELIGAGTADRVAALIVEPVQGVAGAAPLAPGLLEAYRPILQREGILLISDEVQTGWGRTGGHLWGYQHHDVVPDLLVFGKGLGGGFPIGGVVARREIMEAMTGMRVSATSGDPLPVAAALATLDHVQAHDLPANAGRLGSLLLDGLRERIFDTAIVADVRGRGLLLAIEFTGPDRDSAGSEIAVRVQEGCRRNGVLVGLGGAEEHCLSLMPPLTLTEAQAREGMEAIASAVREADRGIAADRGGKAE</sequence>
<evidence type="ECO:0000256" key="1">
    <source>
        <dbReference type="ARBA" id="ARBA00001933"/>
    </source>
</evidence>
<organism evidence="9 10">
    <name type="scientific">Actinomadura yumaensis</name>
    <dbReference type="NCBI Taxonomy" id="111807"/>
    <lineage>
        <taxon>Bacteria</taxon>
        <taxon>Bacillati</taxon>
        <taxon>Actinomycetota</taxon>
        <taxon>Actinomycetes</taxon>
        <taxon>Streptosporangiales</taxon>
        <taxon>Thermomonosporaceae</taxon>
        <taxon>Actinomadura</taxon>
    </lineage>
</organism>
<comment type="caution">
    <text evidence="9">The sequence shown here is derived from an EMBL/GenBank/DDBJ whole genome shotgun (WGS) entry which is preliminary data.</text>
</comment>
<evidence type="ECO:0000256" key="4">
    <source>
        <dbReference type="ARBA" id="ARBA00013049"/>
    </source>
</evidence>
<dbReference type="EC" id="2.6.1.44" evidence="4"/>
<dbReference type="Pfam" id="PF00202">
    <property type="entry name" value="Aminotran_3"/>
    <property type="match status" value="1"/>
</dbReference>
<proteinExistence type="inferred from homology"/>
<dbReference type="CDD" id="cd00610">
    <property type="entry name" value="OAT_like"/>
    <property type="match status" value="1"/>
</dbReference>
<dbReference type="PANTHER" id="PTHR45688:SF3">
    <property type="entry name" value="ALANINE--GLYOXYLATE AMINOTRANSFERASE 2, MITOCHONDRIAL"/>
    <property type="match status" value="1"/>
</dbReference>
<dbReference type="InterPro" id="IPR015424">
    <property type="entry name" value="PyrdxlP-dep_Trfase"/>
</dbReference>
<evidence type="ECO:0000313" key="10">
    <source>
        <dbReference type="Proteomes" id="UP001596380"/>
    </source>
</evidence>
<dbReference type="EMBL" id="JBHSXS010000002">
    <property type="protein sequence ID" value="MFC6879400.1"/>
    <property type="molecule type" value="Genomic_DNA"/>
</dbReference>
<protein>
    <recommendedName>
        <fullName evidence="4">alanine--glyoxylate transaminase</fullName>
        <ecNumber evidence="4">2.6.1.44</ecNumber>
    </recommendedName>
</protein>
<dbReference type="Gene3D" id="3.40.640.10">
    <property type="entry name" value="Type I PLP-dependent aspartate aminotransferase-like (Major domain)"/>
    <property type="match status" value="1"/>
</dbReference>
<dbReference type="Gene3D" id="3.90.1150.10">
    <property type="entry name" value="Aspartate Aminotransferase, domain 1"/>
    <property type="match status" value="1"/>
</dbReference>
<keyword evidence="6" id="KW-0808">Transferase</keyword>
<comment type="subunit">
    <text evidence="3">Homotetramer.</text>
</comment>
<dbReference type="InterPro" id="IPR015421">
    <property type="entry name" value="PyrdxlP-dep_Trfase_major"/>
</dbReference>
<dbReference type="GO" id="GO:0008483">
    <property type="term" value="F:transaminase activity"/>
    <property type="evidence" value="ECO:0007669"/>
    <property type="project" value="UniProtKB-KW"/>
</dbReference>
<evidence type="ECO:0000256" key="3">
    <source>
        <dbReference type="ARBA" id="ARBA00011881"/>
    </source>
</evidence>
<dbReference type="InterPro" id="IPR005814">
    <property type="entry name" value="Aminotrans_3"/>
</dbReference>
<gene>
    <name evidence="9" type="ORF">ACFQKB_06430</name>
</gene>
<evidence type="ECO:0000256" key="8">
    <source>
        <dbReference type="RuleBase" id="RU003560"/>
    </source>
</evidence>
<dbReference type="PANTHER" id="PTHR45688">
    <property type="match status" value="1"/>
</dbReference>
<evidence type="ECO:0000256" key="5">
    <source>
        <dbReference type="ARBA" id="ARBA00022576"/>
    </source>
</evidence>
<evidence type="ECO:0000313" key="9">
    <source>
        <dbReference type="EMBL" id="MFC6879400.1"/>
    </source>
</evidence>
<keyword evidence="5 9" id="KW-0032">Aminotransferase</keyword>